<evidence type="ECO:0000256" key="1">
    <source>
        <dbReference type="ARBA" id="ARBA00010928"/>
    </source>
</evidence>
<dbReference type="Proteomes" id="UP000029981">
    <property type="component" value="Chromosome 6"/>
</dbReference>
<sequence>MGDSMVRFGIIGVAKIAKKISRAIALAPNATLFAIGSRSIEKASNFAFDNGLSSEVKIYGSYEVVLDDPDVDVVYIPLPTSLHLRWAVLAAEKKKHVLIEKPVALSVVELDMILEACKVNGVQFMDGTMWMHSPRTAKMKEFLCDAKMFGQLKSVHSIYTFEVDSSFLANDIRTKPDLDGFGALGDIGWYCIRAILFAADFKLPKKVIAFPNPVLNESGVILSCGCSLFWDDGKLATFYCSFLEYMTQNMTVIGTNGTLHLTDFGIPYTEKELRFYTNSKYGFIEHVASSKPLPNIHIIPTDLPQEAHMVMEFSHLVKQIKENGSKPEEKWPTMSKKTQLVLDAVKASLDRGSEVVEVGQM</sequence>
<evidence type="ECO:0000259" key="3">
    <source>
        <dbReference type="Pfam" id="PF22725"/>
    </source>
</evidence>
<accession>A0A0A0K8M9</accession>
<protein>
    <submittedName>
        <fullName evidence="4">Uncharacterized protein</fullName>
    </submittedName>
</protein>
<name>A0A0A0K8M9_CUCSA</name>
<dbReference type="AlphaFoldDB" id="A0A0A0K8M9"/>
<dbReference type="InterPro" id="IPR055170">
    <property type="entry name" value="GFO_IDH_MocA-like_dom"/>
</dbReference>
<feature type="domain" description="Gfo/Idh/MocA-like oxidoreductase N-terminal" evidence="2">
    <location>
        <begin position="6"/>
        <end position="125"/>
    </location>
</feature>
<dbReference type="Gene3D" id="3.40.50.720">
    <property type="entry name" value="NAD(P)-binding Rossmann-like Domain"/>
    <property type="match status" value="1"/>
</dbReference>
<reference evidence="4 5" key="2">
    <citation type="journal article" date="2009" name="PLoS ONE">
        <title>An integrated genetic and cytogenetic map of the cucumber genome.</title>
        <authorList>
            <person name="Ren Y."/>
            <person name="Zhang Z."/>
            <person name="Liu J."/>
            <person name="Staub J.E."/>
            <person name="Han Y."/>
            <person name="Cheng Z."/>
            <person name="Li X."/>
            <person name="Lu J."/>
            <person name="Miao H."/>
            <person name="Kang H."/>
            <person name="Xie B."/>
            <person name="Gu X."/>
            <person name="Wang X."/>
            <person name="Du Y."/>
            <person name="Jin W."/>
            <person name="Huang S."/>
        </authorList>
    </citation>
    <scope>NUCLEOTIDE SEQUENCE [LARGE SCALE GENOMIC DNA]</scope>
    <source>
        <strain evidence="5">cv. 9930</strain>
    </source>
</reference>
<dbReference type="Gramene" id="KGN46090">
    <property type="protein sequence ID" value="KGN46090"/>
    <property type="gene ID" value="Csa_6G052650"/>
</dbReference>
<dbReference type="InterPro" id="IPR036291">
    <property type="entry name" value="NAD(P)-bd_dom_sf"/>
</dbReference>
<dbReference type="STRING" id="3659.A0A0A0K8M9"/>
<dbReference type="Pfam" id="PF01408">
    <property type="entry name" value="GFO_IDH_MocA"/>
    <property type="match status" value="1"/>
</dbReference>
<dbReference type="OMA" id="YAASHEF"/>
<evidence type="ECO:0000313" key="4">
    <source>
        <dbReference type="EMBL" id="KGN46090.1"/>
    </source>
</evidence>
<reference evidence="4 5" key="4">
    <citation type="journal article" date="2011" name="BMC Genomics">
        <title>RNA-Seq improves annotation of protein-coding genes in the cucumber genome.</title>
        <authorList>
            <person name="Li Z."/>
            <person name="Zhang Z."/>
            <person name="Yan P."/>
            <person name="Huang S."/>
            <person name="Fei Z."/>
            <person name="Lin K."/>
        </authorList>
    </citation>
    <scope>NUCLEOTIDE SEQUENCE [LARGE SCALE GENOMIC DNA]</scope>
    <source>
        <strain evidence="5">cv. 9930</strain>
    </source>
</reference>
<reference evidence="4 5" key="1">
    <citation type="journal article" date="2009" name="Nat. Genet.">
        <title>The genome of the cucumber, Cucumis sativus L.</title>
        <authorList>
            <person name="Huang S."/>
            <person name="Li R."/>
            <person name="Zhang Z."/>
            <person name="Li L."/>
            <person name="Gu X."/>
            <person name="Fan W."/>
            <person name="Lucas W.J."/>
            <person name="Wang X."/>
            <person name="Xie B."/>
            <person name="Ni P."/>
            <person name="Ren Y."/>
            <person name="Zhu H."/>
            <person name="Li J."/>
            <person name="Lin K."/>
            <person name="Jin W."/>
            <person name="Fei Z."/>
            <person name="Li G."/>
            <person name="Staub J."/>
            <person name="Kilian A."/>
            <person name="van der Vossen E.A."/>
            <person name="Wu Y."/>
            <person name="Guo J."/>
            <person name="He J."/>
            <person name="Jia Z."/>
            <person name="Ren Y."/>
            <person name="Tian G."/>
            <person name="Lu Y."/>
            <person name="Ruan J."/>
            <person name="Qian W."/>
            <person name="Wang M."/>
            <person name="Huang Q."/>
            <person name="Li B."/>
            <person name="Xuan Z."/>
            <person name="Cao J."/>
            <person name="Asan"/>
            <person name="Wu Z."/>
            <person name="Zhang J."/>
            <person name="Cai Q."/>
            <person name="Bai Y."/>
            <person name="Zhao B."/>
            <person name="Han Y."/>
            <person name="Li Y."/>
            <person name="Li X."/>
            <person name="Wang S."/>
            <person name="Shi Q."/>
            <person name="Liu S."/>
            <person name="Cho W.K."/>
            <person name="Kim J.Y."/>
            <person name="Xu Y."/>
            <person name="Heller-Uszynska K."/>
            <person name="Miao H."/>
            <person name="Cheng Z."/>
            <person name="Zhang S."/>
            <person name="Wu J."/>
            <person name="Yang Y."/>
            <person name="Kang H."/>
            <person name="Li M."/>
            <person name="Liang H."/>
            <person name="Ren X."/>
            <person name="Shi Z."/>
            <person name="Wen M."/>
            <person name="Jian M."/>
            <person name="Yang H."/>
            <person name="Zhang G."/>
            <person name="Yang Z."/>
            <person name="Chen R."/>
            <person name="Liu S."/>
            <person name="Li J."/>
            <person name="Ma L."/>
            <person name="Liu H."/>
            <person name="Zhou Y."/>
            <person name="Zhao J."/>
            <person name="Fang X."/>
            <person name="Li G."/>
            <person name="Fang L."/>
            <person name="Li Y."/>
            <person name="Liu D."/>
            <person name="Zheng H."/>
            <person name="Zhang Y."/>
            <person name="Qin N."/>
            <person name="Li Z."/>
            <person name="Yang G."/>
            <person name="Yang S."/>
            <person name="Bolund L."/>
            <person name="Kristiansen K."/>
            <person name="Zheng H."/>
            <person name="Li S."/>
            <person name="Zhang X."/>
            <person name="Yang H."/>
            <person name="Wang J."/>
            <person name="Sun R."/>
            <person name="Zhang B."/>
            <person name="Jiang S."/>
            <person name="Wang J."/>
            <person name="Du Y."/>
            <person name="Li S."/>
        </authorList>
    </citation>
    <scope>NUCLEOTIDE SEQUENCE [LARGE SCALE GENOMIC DNA]</scope>
    <source>
        <strain evidence="5">cv. 9930</strain>
    </source>
</reference>
<dbReference type="SUPFAM" id="SSF55347">
    <property type="entry name" value="Glyceraldehyde-3-phosphate dehydrogenase-like, C-terminal domain"/>
    <property type="match status" value="1"/>
</dbReference>
<gene>
    <name evidence="4" type="ORF">Csa_6G052650</name>
</gene>
<evidence type="ECO:0000259" key="2">
    <source>
        <dbReference type="Pfam" id="PF01408"/>
    </source>
</evidence>
<comment type="similarity">
    <text evidence="1">Belongs to the Gfo/Idh/MocA family.</text>
</comment>
<dbReference type="KEGG" id="csv:101217196"/>
<dbReference type="eggNOG" id="KOG2741">
    <property type="taxonomic scope" value="Eukaryota"/>
</dbReference>
<dbReference type="OrthoDB" id="2129491at2759"/>
<dbReference type="GO" id="GO:0000166">
    <property type="term" value="F:nucleotide binding"/>
    <property type="evidence" value="ECO:0007669"/>
    <property type="project" value="InterPro"/>
</dbReference>
<dbReference type="Pfam" id="PF22725">
    <property type="entry name" value="GFO_IDH_MocA_C3"/>
    <property type="match status" value="1"/>
</dbReference>
<dbReference type="PANTHER" id="PTHR46368:SF19">
    <property type="entry name" value="GFO_IDH_MOCA-LIKE OXIDOREDUCTASE N-TERMINAL DOMAIN-CONTAINING PROTEIN"/>
    <property type="match status" value="1"/>
</dbReference>
<evidence type="ECO:0000313" key="5">
    <source>
        <dbReference type="Proteomes" id="UP000029981"/>
    </source>
</evidence>
<reference evidence="4 5" key="3">
    <citation type="journal article" date="2010" name="BMC Genomics">
        <title>Transcriptome sequencing and comparative analysis of cucumber flowers with different sex types.</title>
        <authorList>
            <person name="Guo S."/>
            <person name="Zheng Y."/>
            <person name="Joung J.G."/>
            <person name="Liu S."/>
            <person name="Zhang Z."/>
            <person name="Crasta O.R."/>
            <person name="Sobral B.W."/>
            <person name="Xu Y."/>
            <person name="Huang S."/>
            <person name="Fei Z."/>
        </authorList>
    </citation>
    <scope>NUCLEOTIDE SEQUENCE [LARGE SCALE GENOMIC DNA]</scope>
    <source>
        <strain evidence="5">cv. 9930</strain>
    </source>
</reference>
<feature type="domain" description="GFO/IDH/MocA-like oxidoreductase" evidence="3">
    <location>
        <begin position="143"/>
        <end position="259"/>
    </location>
</feature>
<proteinExistence type="inferred from homology"/>
<keyword evidence="5" id="KW-1185">Reference proteome</keyword>
<organism evidence="4 5">
    <name type="scientific">Cucumis sativus</name>
    <name type="common">Cucumber</name>
    <dbReference type="NCBI Taxonomy" id="3659"/>
    <lineage>
        <taxon>Eukaryota</taxon>
        <taxon>Viridiplantae</taxon>
        <taxon>Streptophyta</taxon>
        <taxon>Embryophyta</taxon>
        <taxon>Tracheophyta</taxon>
        <taxon>Spermatophyta</taxon>
        <taxon>Magnoliopsida</taxon>
        <taxon>eudicotyledons</taxon>
        <taxon>Gunneridae</taxon>
        <taxon>Pentapetalae</taxon>
        <taxon>rosids</taxon>
        <taxon>fabids</taxon>
        <taxon>Cucurbitales</taxon>
        <taxon>Cucurbitaceae</taxon>
        <taxon>Benincaseae</taxon>
        <taxon>Cucumis</taxon>
    </lineage>
</organism>
<dbReference type="SUPFAM" id="SSF51735">
    <property type="entry name" value="NAD(P)-binding Rossmann-fold domains"/>
    <property type="match status" value="1"/>
</dbReference>
<dbReference type="Gene3D" id="3.30.360.10">
    <property type="entry name" value="Dihydrodipicolinate Reductase, domain 2"/>
    <property type="match status" value="1"/>
</dbReference>
<dbReference type="PANTHER" id="PTHR46368">
    <property type="match status" value="1"/>
</dbReference>
<dbReference type="InterPro" id="IPR000683">
    <property type="entry name" value="Gfo/Idh/MocA-like_OxRdtase_N"/>
</dbReference>
<dbReference type="EMBL" id="CM002927">
    <property type="protein sequence ID" value="KGN46090.1"/>
    <property type="molecule type" value="Genomic_DNA"/>
</dbReference>